<dbReference type="InterPro" id="IPR027417">
    <property type="entry name" value="P-loop_NTPase"/>
</dbReference>
<evidence type="ECO:0000313" key="2">
    <source>
        <dbReference type="Proteomes" id="UP000822331"/>
    </source>
</evidence>
<dbReference type="Proteomes" id="UP000822331">
    <property type="component" value="Unassembled WGS sequence"/>
</dbReference>
<protein>
    <submittedName>
        <fullName evidence="1">Terminase</fullName>
    </submittedName>
</protein>
<organism evidence="1 2">
    <name type="scientific">Agrobacterium rubi</name>
    <dbReference type="NCBI Taxonomy" id="28099"/>
    <lineage>
        <taxon>Bacteria</taxon>
        <taxon>Pseudomonadati</taxon>
        <taxon>Pseudomonadota</taxon>
        <taxon>Alphaproteobacteria</taxon>
        <taxon>Hyphomicrobiales</taxon>
        <taxon>Rhizobiaceae</taxon>
        <taxon>Rhizobium/Agrobacterium group</taxon>
        <taxon>Agrobacterium</taxon>
    </lineage>
</organism>
<dbReference type="RefSeq" id="WP_174003055.1">
    <property type="nucleotide sequence ID" value="NZ_JAAMCP010000001.1"/>
</dbReference>
<comment type="caution">
    <text evidence="1">The sequence shown here is derived from an EMBL/GenBank/DDBJ whole genome shotgun (WGS) entry which is preliminary data.</text>
</comment>
<evidence type="ECO:0000313" key="1">
    <source>
        <dbReference type="EMBL" id="NTF35554.1"/>
    </source>
</evidence>
<proteinExistence type="predicted"/>
<keyword evidence="2" id="KW-1185">Reference proteome</keyword>
<dbReference type="EMBL" id="JAAMCP010000001">
    <property type="protein sequence ID" value="NTF35554.1"/>
    <property type="molecule type" value="Genomic_DNA"/>
</dbReference>
<name>A0ABX2IXT1_9HYPH</name>
<gene>
    <name evidence="1" type="ORF">G6L72_02345</name>
</gene>
<dbReference type="Gene3D" id="3.40.50.300">
    <property type="entry name" value="P-loop containing nucleotide triphosphate hydrolases"/>
    <property type="match status" value="1"/>
</dbReference>
<sequence length="503" mass="57354">MALPALSDEIVAQWSDRRWRLNNLYWIEDKYGNVVLFQMNDAQEKLLDELHYLNLVLKARQMGFSTFILILALDCCIFNSHFAAGLIADTKTNAQNLLARIKFAYERLPAPIQRTIGVVSDNLSEMEFTNGSSVEVGVSLRSSTKNLLHISEYGKICAKSPDKAKEVKSGSLNTLAARQLCFIESTAEGRGGDFYEKVQTARKILDAGRQPGDMDYRFHFFPWWQDMTYQLFQEVLITVEDQKYFDELASEHGVRLTNPQKWWYVAKKSEQGDDMWKEYPSTPDEAFKAAKEGAYFGGDMRALRVRGRIGSFPFVPNIVVNTFWDFGLGDTQSIWLHQQVAGDHRFVGFFEDSGMGLGYYFNWLDKWAALRGARWGVHYAPHDVDHKRQTGTTGKAETIKTMAAAQGWLFTTVTRNPEKTNAVMGVRAKLPGCCFDEAETAKGIEHLENYSREWDDRLGVFRNYPRHDEHSHGTDAFMTFTDGYQPPVNDDDAWGKSKPVRVA</sequence>
<accession>A0ABX2IXT1</accession>
<reference evidence="1 2" key="1">
    <citation type="journal article" date="2020" name="Science">
        <title>Unexpected conservation and global transmission of agrobacterial virulence plasmids.</title>
        <authorList>
            <person name="Weisberg A.J."/>
            <person name="Davis E.W. 2nd"/>
            <person name="Tabima J."/>
            <person name="Belcher M.S."/>
            <person name="Miller M."/>
            <person name="Kuo C.H."/>
            <person name="Loper J.E."/>
            <person name="Grunwald N.J."/>
            <person name="Putnam M.L."/>
            <person name="Chang J.H."/>
        </authorList>
    </citation>
    <scope>NUCLEOTIDE SEQUENCE [LARGE SCALE GENOMIC DNA]</scope>
    <source>
        <strain evidence="1 2">A19/93</strain>
    </source>
</reference>